<dbReference type="GO" id="GO:0003756">
    <property type="term" value="F:protein disulfide isomerase activity"/>
    <property type="evidence" value="ECO:0007669"/>
    <property type="project" value="TreeGrafter"/>
</dbReference>
<dbReference type="GO" id="GO:0005615">
    <property type="term" value="C:extracellular space"/>
    <property type="evidence" value="ECO:0007669"/>
    <property type="project" value="TreeGrafter"/>
</dbReference>
<dbReference type="Gene3D" id="1.20.120.310">
    <property type="entry name" value="ERV/ALR sulfhydryl oxidase domain"/>
    <property type="match status" value="1"/>
</dbReference>
<evidence type="ECO:0000256" key="2">
    <source>
        <dbReference type="ARBA" id="ARBA00022630"/>
    </source>
</evidence>
<dbReference type="InterPro" id="IPR017905">
    <property type="entry name" value="ERV/ALR_sulphydryl_oxidase"/>
</dbReference>
<dbReference type="InterPro" id="IPR039798">
    <property type="entry name" value="Sulfhydryl_oxidase"/>
</dbReference>
<keyword evidence="6" id="KW-1015">Disulfide bond</keyword>
<dbReference type="Proteomes" id="UP000694543">
    <property type="component" value="Unplaced"/>
</dbReference>
<dbReference type="PANTHER" id="PTHR22897:SF7">
    <property type="entry name" value="SULFHYDRYL OXIDASE 2"/>
    <property type="match status" value="1"/>
</dbReference>
<proteinExistence type="inferred from homology"/>
<evidence type="ECO:0000259" key="9">
    <source>
        <dbReference type="PROSITE" id="PS51324"/>
    </source>
</evidence>
<keyword evidence="7" id="KW-0812">Transmembrane</keyword>
<dbReference type="EC" id="1.8.3.2" evidence="7"/>
<organism evidence="10 11">
    <name type="scientific">Chrysolophus pictus</name>
    <name type="common">Golden pheasant</name>
    <name type="synonym">Phasianus pictus</name>
    <dbReference type="NCBI Taxonomy" id="9089"/>
    <lineage>
        <taxon>Eukaryota</taxon>
        <taxon>Metazoa</taxon>
        <taxon>Chordata</taxon>
        <taxon>Craniata</taxon>
        <taxon>Vertebrata</taxon>
        <taxon>Euteleostomi</taxon>
        <taxon>Archelosauria</taxon>
        <taxon>Archosauria</taxon>
        <taxon>Dinosauria</taxon>
        <taxon>Saurischia</taxon>
        <taxon>Theropoda</taxon>
        <taxon>Coelurosauria</taxon>
        <taxon>Aves</taxon>
        <taxon>Neognathae</taxon>
        <taxon>Galloanserae</taxon>
        <taxon>Galliformes</taxon>
        <taxon>Phasianidae</taxon>
        <taxon>Phasianinae</taxon>
        <taxon>Chrysolophus</taxon>
    </lineage>
</organism>
<dbReference type="GO" id="GO:0000139">
    <property type="term" value="C:Golgi membrane"/>
    <property type="evidence" value="ECO:0007669"/>
    <property type="project" value="TreeGrafter"/>
</dbReference>
<dbReference type="SUPFAM" id="SSF69000">
    <property type="entry name" value="FAD-dependent thiol oxidase"/>
    <property type="match status" value="1"/>
</dbReference>
<keyword evidence="7" id="KW-0472">Membrane</keyword>
<dbReference type="Gene3D" id="3.40.30.10">
    <property type="entry name" value="Glutaredoxin"/>
    <property type="match status" value="2"/>
</dbReference>
<reference evidence="10" key="2">
    <citation type="submission" date="2025-09" db="UniProtKB">
        <authorList>
            <consortium name="Ensembl"/>
        </authorList>
    </citation>
    <scope>IDENTIFICATION</scope>
</reference>
<dbReference type="Pfam" id="PF18371">
    <property type="entry name" value="FAD_SOX"/>
    <property type="match status" value="1"/>
</dbReference>
<keyword evidence="2 7" id="KW-0285">Flavoprotein</keyword>
<comment type="similarity">
    <text evidence="7">Belongs to the quiescin-sulfhydryl oxidase (QSOX) family.</text>
</comment>
<dbReference type="GO" id="GO:0016971">
    <property type="term" value="F:flavin-dependent sulfhydryl oxidase activity"/>
    <property type="evidence" value="ECO:0007669"/>
    <property type="project" value="InterPro"/>
</dbReference>
<dbReference type="Ensembl" id="ENSCPIT00010017357.1">
    <property type="protein sequence ID" value="ENSCPIP00010014574.1"/>
    <property type="gene ID" value="ENSCPIG00010011571.1"/>
</dbReference>
<keyword evidence="5 7" id="KW-0560">Oxidoreductase</keyword>
<keyword evidence="3" id="KW-0732">Signal</keyword>
<dbReference type="InterPro" id="IPR036774">
    <property type="entry name" value="ERV/ALR_sulphydryl_oxid_sf"/>
</dbReference>
<keyword evidence="4 7" id="KW-0274">FAD</keyword>
<dbReference type="PANTHER" id="PTHR22897">
    <property type="entry name" value="QUIESCIN Q6-RELATED SULFHYDRYL OXIDASE"/>
    <property type="match status" value="1"/>
</dbReference>
<dbReference type="InterPro" id="IPR041269">
    <property type="entry name" value="QSOX_Trx1"/>
</dbReference>
<dbReference type="Gene3D" id="1.20.120.1960">
    <property type="entry name" value="QSOX sulfhydryl oxidase domain"/>
    <property type="match status" value="1"/>
</dbReference>
<dbReference type="AlphaFoldDB" id="A0A8C3Q145"/>
<dbReference type="InterPro" id="IPR042568">
    <property type="entry name" value="QSOX_FAD-bd_sf"/>
</dbReference>
<dbReference type="FunFam" id="3.40.30.10:FF:000701">
    <property type="entry name" value="Sulfhydryl oxidase"/>
    <property type="match status" value="1"/>
</dbReference>
<evidence type="ECO:0000313" key="11">
    <source>
        <dbReference type="Proteomes" id="UP000694543"/>
    </source>
</evidence>
<sequence>MGLADRKSCRTELVPSIGLGPISSSWTQLEKSLVSVLLASLRVVVLMSLGSRPVCQLGSMVASAENGNIFLFSDWESAIRIGVLDCGEEENYETCKEYGIHFYPTVRFFRAFTKQFTTGENYKGADRELQTVRQMMVDFLQNHSQESRPPACPPLDPVSSSDVTSLFDKKTTHYTAVVVENNNSYIGREVILDLIQYENIVVKRALNFDKSFLEKLGITSVPSCYLMHPNGSHGLVNSLKPLRSVFSSYLKSLPGVRKKLLSPLELPAKANKEESTEIKPWKEFDKSKLYMADLESGLHYLFRVELATHKMLEGAELKTFKDFVTISAKLFPGRQPVVKLLETLQEWLVSLPLDKIPYDAILDLVNNKMRISGIFLTKRMEWVGCQGSRPELRGYTCSLWKLFHTLTVQAALRPTALINTGLEDNPRIVLEVMRRYIHHFFGCKACAQHFEEMAKESMDSVQTLDKAVLWLWEKHNVVNNRLAGDLTEDPKFPKVQWPTPDLCPACHEEIKGLHSWNEAQVLQFMKHHYNSENILYKYTESQTDSSDTELKDAREEKDKSLLEKPGGNREDVVLNQEQIRDSESKLFNKLIGNHGPVKDSSKSAFESANHQESRQSVIFLGIGFSNIDMSLCVVLYVASSLFLMIMYFFFRMRSKRWKVKYYRSSV</sequence>
<dbReference type="Pfam" id="PF04777">
    <property type="entry name" value="Evr1_Alr"/>
    <property type="match status" value="1"/>
</dbReference>
<comment type="function">
    <text evidence="7">Catalyzes the oxidation of sulfhydryl groups in peptide and protein thiols to disulfides with the reduction of oxygen to hydrogen peroxide.</text>
</comment>
<evidence type="ECO:0000313" key="10">
    <source>
        <dbReference type="Ensembl" id="ENSCPIP00010014574.1"/>
    </source>
</evidence>
<reference evidence="10" key="1">
    <citation type="submission" date="2025-08" db="UniProtKB">
        <authorList>
            <consortium name="Ensembl"/>
        </authorList>
    </citation>
    <scope>IDENTIFICATION</scope>
</reference>
<name>A0A8C3Q145_CHRPC</name>
<comment type="catalytic activity">
    <reaction evidence="7">
        <text>2 R'C(R)SH + O2 = R'C(R)S-S(R)CR' + H2O2</text>
        <dbReference type="Rhea" id="RHEA:17357"/>
        <dbReference type="ChEBI" id="CHEBI:15379"/>
        <dbReference type="ChEBI" id="CHEBI:16240"/>
        <dbReference type="ChEBI" id="CHEBI:16520"/>
        <dbReference type="ChEBI" id="CHEBI:17412"/>
        <dbReference type="EC" id="1.8.3.2"/>
    </reaction>
</comment>
<dbReference type="GO" id="GO:0006457">
    <property type="term" value="P:protein folding"/>
    <property type="evidence" value="ECO:0007669"/>
    <property type="project" value="TreeGrafter"/>
</dbReference>
<dbReference type="InterPro" id="IPR040986">
    <property type="entry name" value="QSOX_FAD-bd_dom"/>
</dbReference>
<feature type="transmembrane region" description="Helical" evidence="7">
    <location>
        <begin position="633"/>
        <end position="650"/>
    </location>
</feature>
<evidence type="ECO:0000256" key="3">
    <source>
        <dbReference type="ARBA" id="ARBA00022729"/>
    </source>
</evidence>
<evidence type="ECO:0000256" key="5">
    <source>
        <dbReference type="ARBA" id="ARBA00023002"/>
    </source>
</evidence>
<dbReference type="FunFam" id="3.40.30.10:FF:000080">
    <property type="entry name" value="Sulfhydryl oxidase"/>
    <property type="match status" value="1"/>
</dbReference>
<protein>
    <recommendedName>
        <fullName evidence="7">Sulfhydryl oxidase</fullName>
        <ecNumber evidence="7">1.8.3.2</ecNumber>
    </recommendedName>
</protein>
<evidence type="ECO:0000256" key="4">
    <source>
        <dbReference type="ARBA" id="ARBA00022827"/>
    </source>
</evidence>
<comment type="cofactor">
    <cofactor evidence="1 7">
        <name>FAD</name>
        <dbReference type="ChEBI" id="CHEBI:57692"/>
    </cofactor>
</comment>
<keyword evidence="7" id="KW-1133">Transmembrane helix</keyword>
<feature type="region of interest" description="Disordered" evidence="8">
    <location>
        <begin position="545"/>
        <end position="567"/>
    </location>
</feature>
<evidence type="ECO:0000256" key="6">
    <source>
        <dbReference type="ARBA" id="ARBA00023157"/>
    </source>
</evidence>
<evidence type="ECO:0000256" key="7">
    <source>
        <dbReference type="RuleBase" id="RU371123"/>
    </source>
</evidence>
<accession>A0A8C3Q145</accession>
<feature type="compositionally biased region" description="Basic and acidic residues" evidence="8">
    <location>
        <begin position="548"/>
        <end position="567"/>
    </location>
</feature>
<dbReference type="PROSITE" id="PS51324">
    <property type="entry name" value="ERV_ALR"/>
    <property type="match status" value="1"/>
</dbReference>
<feature type="domain" description="ERV/ALR sulfhydryl oxidase" evidence="9">
    <location>
        <begin position="388"/>
        <end position="497"/>
    </location>
</feature>
<dbReference type="FunFam" id="1.20.120.310:FF:000001">
    <property type="entry name" value="Sulfhydryl oxidase"/>
    <property type="match status" value="1"/>
</dbReference>
<dbReference type="Pfam" id="PF18108">
    <property type="entry name" value="QSOX_Trx1"/>
    <property type="match status" value="1"/>
</dbReference>
<keyword evidence="11" id="KW-1185">Reference proteome</keyword>
<dbReference type="FunFam" id="1.20.120.1960:FF:000001">
    <property type="entry name" value="Sulfhydryl oxidase"/>
    <property type="match status" value="1"/>
</dbReference>
<evidence type="ECO:0000256" key="1">
    <source>
        <dbReference type="ARBA" id="ARBA00001974"/>
    </source>
</evidence>
<evidence type="ECO:0000256" key="8">
    <source>
        <dbReference type="SAM" id="MobiDB-lite"/>
    </source>
</evidence>